<dbReference type="PANTHER" id="PTHR44167:SF24">
    <property type="entry name" value="SERINE_THREONINE-PROTEIN KINASE CHK2"/>
    <property type="match status" value="1"/>
</dbReference>
<dbReference type="Proteomes" id="UP000887561">
    <property type="component" value="Unplaced"/>
</dbReference>
<evidence type="ECO:0000313" key="3">
    <source>
        <dbReference type="Proteomes" id="UP000887561"/>
    </source>
</evidence>
<dbReference type="AlphaFoldDB" id="A0A915MVS3"/>
<dbReference type="SMART" id="SM00220">
    <property type="entry name" value="S_TKc"/>
    <property type="match status" value="1"/>
</dbReference>
<organism evidence="3 4">
    <name type="scientific">Meloidogyne javanica</name>
    <name type="common">Root-knot nematode worm</name>
    <dbReference type="NCBI Taxonomy" id="6303"/>
    <lineage>
        <taxon>Eukaryota</taxon>
        <taxon>Metazoa</taxon>
        <taxon>Ecdysozoa</taxon>
        <taxon>Nematoda</taxon>
        <taxon>Chromadorea</taxon>
        <taxon>Rhabditida</taxon>
        <taxon>Tylenchina</taxon>
        <taxon>Tylenchomorpha</taxon>
        <taxon>Tylenchoidea</taxon>
        <taxon>Meloidogynidae</taxon>
        <taxon>Meloidogyninae</taxon>
        <taxon>Meloidogyne</taxon>
        <taxon>Meloidogyne incognita group</taxon>
    </lineage>
</organism>
<evidence type="ECO:0000259" key="2">
    <source>
        <dbReference type="PROSITE" id="PS50011"/>
    </source>
</evidence>
<feature type="chain" id="PRO_5038008034" evidence="1">
    <location>
        <begin position="26"/>
        <end position="270"/>
    </location>
</feature>
<dbReference type="GO" id="GO:0004674">
    <property type="term" value="F:protein serine/threonine kinase activity"/>
    <property type="evidence" value="ECO:0007669"/>
    <property type="project" value="TreeGrafter"/>
</dbReference>
<reference evidence="4" key="1">
    <citation type="submission" date="2022-11" db="UniProtKB">
        <authorList>
            <consortium name="WormBaseParasite"/>
        </authorList>
    </citation>
    <scope>IDENTIFICATION</scope>
</reference>
<accession>A0A915MVS3</accession>
<dbReference type="GO" id="GO:0005524">
    <property type="term" value="F:ATP binding"/>
    <property type="evidence" value="ECO:0007669"/>
    <property type="project" value="InterPro"/>
</dbReference>
<feature type="domain" description="Protein kinase" evidence="2">
    <location>
        <begin position="63"/>
        <end position="270"/>
    </location>
</feature>
<dbReference type="WBParaSite" id="scaffold5955_cov147.g10222">
    <property type="protein sequence ID" value="scaffold5955_cov147.g10222"/>
    <property type="gene ID" value="scaffold5955_cov147.g10222"/>
</dbReference>
<sequence length="270" mass="30674">MKILTSKLILPLLFLLALNLKGLNAGNTCRKQNSAAGGSQRLNKGKKPMKAKEEIEFNSTELLLVKPPIYNGKEGQVKIYHAIWPKKERCVAIKFLIKNSDETKEAVRKEIAVLEHFYGPGENKNINEPIRIVEYFGHEEKTIQIGNHSLEVESIVLELGKMNLLKYYNKSKKGQKNIAKHLTQILISAAEALKQLHDENIAHLDIKPENFVSTNVSDQSFLPVFKLIDFGTCEFMENSEIKSISKEILGTDVYIAPEIDRSEKYKKHDK</sequence>
<dbReference type="PROSITE" id="PS50011">
    <property type="entry name" value="PROTEIN_KINASE_DOM"/>
    <property type="match status" value="1"/>
</dbReference>
<keyword evidence="3" id="KW-1185">Reference proteome</keyword>
<dbReference type="Pfam" id="PF00069">
    <property type="entry name" value="Pkinase"/>
    <property type="match status" value="1"/>
</dbReference>
<keyword evidence="1" id="KW-0732">Signal</keyword>
<proteinExistence type="predicted"/>
<dbReference type="GO" id="GO:0005634">
    <property type="term" value="C:nucleus"/>
    <property type="evidence" value="ECO:0007669"/>
    <property type="project" value="TreeGrafter"/>
</dbReference>
<dbReference type="InterPro" id="IPR000719">
    <property type="entry name" value="Prot_kinase_dom"/>
</dbReference>
<dbReference type="Gene3D" id="1.10.510.10">
    <property type="entry name" value="Transferase(Phosphotransferase) domain 1"/>
    <property type="match status" value="1"/>
</dbReference>
<protein>
    <submittedName>
        <fullName evidence="4">Protein kinase domain-containing protein</fullName>
    </submittedName>
</protein>
<evidence type="ECO:0000313" key="4">
    <source>
        <dbReference type="WBParaSite" id="scaffold5955_cov147.g10222"/>
    </source>
</evidence>
<dbReference type="InterPro" id="IPR011009">
    <property type="entry name" value="Kinase-like_dom_sf"/>
</dbReference>
<feature type="signal peptide" evidence="1">
    <location>
        <begin position="1"/>
        <end position="25"/>
    </location>
</feature>
<dbReference type="SUPFAM" id="SSF56112">
    <property type="entry name" value="Protein kinase-like (PK-like)"/>
    <property type="match status" value="1"/>
</dbReference>
<evidence type="ECO:0000256" key="1">
    <source>
        <dbReference type="SAM" id="SignalP"/>
    </source>
</evidence>
<name>A0A915MVS3_MELJA</name>
<dbReference type="PANTHER" id="PTHR44167">
    <property type="entry name" value="OVARIAN-SPECIFIC SERINE/THREONINE-PROTEIN KINASE LOK-RELATED"/>
    <property type="match status" value="1"/>
</dbReference>
<dbReference type="GO" id="GO:0044773">
    <property type="term" value="P:mitotic DNA damage checkpoint signaling"/>
    <property type="evidence" value="ECO:0007669"/>
    <property type="project" value="TreeGrafter"/>
</dbReference>